<name>A0AAE0WKH0_9PEZI</name>
<dbReference type="SUPFAM" id="SSF53474">
    <property type="entry name" value="alpha/beta-Hydrolases"/>
    <property type="match status" value="1"/>
</dbReference>
<feature type="domain" description="AB hydrolase-1" evidence="1">
    <location>
        <begin position="39"/>
        <end position="276"/>
    </location>
</feature>
<dbReference type="InterPro" id="IPR029058">
    <property type="entry name" value="AB_hydrolase_fold"/>
</dbReference>
<dbReference type="InterPro" id="IPR050266">
    <property type="entry name" value="AB_hydrolase_sf"/>
</dbReference>
<gene>
    <name evidence="2" type="ORF">LTR78_006906</name>
</gene>
<evidence type="ECO:0000259" key="1">
    <source>
        <dbReference type="Pfam" id="PF00561"/>
    </source>
</evidence>
<sequence>MSISAAGTKEIPAEGVVEIDGINYYTLLEQPTNARKDAPVVLLIHALMSSLRMWDATVKTLTTNGYRTIRYDHIGHNKTSAPAKDQTQNFHMDDLTRHAHAIVKARTGEQNLKAVVGCSIGGTIAFRYAQLFSDDVKVIISLCSPGIKAPAAAQDLWAQRIKLFEEDVKTGKHELADQTIARWFPGDRREDDAVRAESLGHVLTCSFAGYRALADTIRDYDYEDQIAAIGKVKTLVLAGEEDKAADAIMLEDVADKIPGAEFGKFEETGHLPPMQRPVEFGKRMMGFLGPAVL</sequence>
<keyword evidence="3" id="KW-1185">Reference proteome</keyword>
<protein>
    <recommendedName>
        <fullName evidence="1">AB hydrolase-1 domain-containing protein</fullName>
    </recommendedName>
</protein>
<comment type="caution">
    <text evidence="2">The sequence shown here is derived from an EMBL/GenBank/DDBJ whole genome shotgun (WGS) entry which is preliminary data.</text>
</comment>
<dbReference type="InterPro" id="IPR000073">
    <property type="entry name" value="AB_hydrolase_1"/>
</dbReference>
<dbReference type="EMBL" id="JAUTXT010000026">
    <property type="protein sequence ID" value="KAK3673360.1"/>
    <property type="molecule type" value="Genomic_DNA"/>
</dbReference>
<dbReference type="Gene3D" id="3.40.50.1820">
    <property type="entry name" value="alpha/beta hydrolase"/>
    <property type="match status" value="1"/>
</dbReference>
<dbReference type="AlphaFoldDB" id="A0AAE0WKH0"/>
<evidence type="ECO:0000313" key="3">
    <source>
        <dbReference type="Proteomes" id="UP001274830"/>
    </source>
</evidence>
<dbReference type="PRINTS" id="PR00111">
    <property type="entry name" value="ABHYDROLASE"/>
</dbReference>
<reference evidence="2" key="1">
    <citation type="submission" date="2023-07" db="EMBL/GenBank/DDBJ databases">
        <title>Black Yeasts Isolated from many extreme environments.</title>
        <authorList>
            <person name="Coleine C."/>
            <person name="Stajich J.E."/>
            <person name="Selbmann L."/>
        </authorList>
    </citation>
    <scope>NUCLEOTIDE SEQUENCE</scope>
    <source>
        <strain evidence="2">CCFEE 5485</strain>
    </source>
</reference>
<organism evidence="2 3">
    <name type="scientific">Recurvomyces mirabilis</name>
    <dbReference type="NCBI Taxonomy" id="574656"/>
    <lineage>
        <taxon>Eukaryota</taxon>
        <taxon>Fungi</taxon>
        <taxon>Dikarya</taxon>
        <taxon>Ascomycota</taxon>
        <taxon>Pezizomycotina</taxon>
        <taxon>Dothideomycetes</taxon>
        <taxon>Dothideomycetidae</taxon>
        <taxon>Mycosphaerellales</taxon>
        <taxon>Teratosphaeriaceae</taxon>
        <taxon>Recurvomyces</taxon>
    </lineage>
</organism>
<dbReference type="PANTHER" id="PTHR43798">
    <property type="entry name" value="MONOACYLGLYCEROL LIPASE"/>
    <property type="match status" value="1"/>
</dbReference>
<dbReference type="Proteomes" id="UP001274830">
    <property type="component" value="Unassembled WGS sequence"/>
</dbReference>
<dbReference type="Pfam" id="PF00561">
    <property type="entry name" value="Abhydrolase_1"/>
    <property type="match status" value="1"/>
</dbReference>
<accession>A0AAE0WKH0</accession>
<evidence type="ECO:0000313" key="2">
    <source>
        <dbReference type="EMBL" id="KAK3673360.1"/>
    </source>
</evidence>
<proteinExistence type="predicted"/>